<evidence type="ECO:0000313" key="8">
    <source>
        <dbReference type="EMBL" id="PWN87318.1"/>
    </source>
</evidence>
<dbReference type="GeneID" id="37040234"/>
<dbReference type="Gene3D" id="1.10.20.10">
    <property type="entry name" value="Histone, subunit A"/>
    <property type="match status" value="1"/>
</dbReference>
<evidence type="ECO:0000256" key="6">
    <source>
        <dbReference type="ARBA" id="ARBA00040136"/>
    </source>
</evidence>
<gene>
    <name evidence="8" type="ORF">FA10DRAFT_182911</name>
</gene>
<evidence type="ECO:0000313" key="9">
    <source>
        <dbReference type="Proteomes" id="UP000245768"/>
    </source>
</evidence>
<keyword evidence="2" id="KW-0805">Transcription regulation</keyword>
<comment type="subcellular location">
    <subcellularLocation>
        <location evidence="1">Nucleus</location>
    </subcellularLocation>
</comment>
<dbReference type="InParanoid" id="A0A316YFB6"/>
<evidence type="ECO:0000256" key="4">
    <source>
        <dbReference type="ARBA" id="ARBA00023242"/>
    </source>
</evidence>
<dbReference type="OrthoDB" id="10266074at2759"/>
<proteinExistence type="inferred from homology"/>
<keyword evidence="9" id="KW-1185">Reference proteome</keyword>
<feature type="region of interest" description="Disordered" evidence="7">
    <location>
        <begin position="118"/>
        <end position="149"/>
    </location>
</feature>
<dbReference type="Pfam" id="PF02269">
    <property type="entry name" value="TFIID-18kDa"/>
    <property type="match status" value="2"/>
</dbReference>
<accession>A0A316YFB6</accession>
<dbReference type="RefSeq" id="XP_025374516.1">
    <property type="nucleotide sequence ID" value="XM_025518318.1"/>
</dbReference>
<dbReference type="AlphaFoldDB" id="A0A316YFB6"/>
<dbReference type="InterPro" id="IPR009072">
    <property type="entry name" value="Histone-fold"/>
</dbReference>
<evidence type="ECO:0000256" key="7">
    <source>
        <dbReference type="SAM" id="MobiDB-lite"/>
    </source>
</evidence>
<name>A0A316YFB6_9BASI</name>
<evidence type="ECO:0000256" key="2">
    <source>
        <dbReference type="ARBA" id="ARBA00023015"/>
    </source>
</evidence>
<keyword evidence="4" id="KW-0539">Nucleus</keyword>
<dbReference type="InterPro" id="IPR003195">
    <property type="entry name" value="TFIID_TAF13"/>
</dbReference>
<keyword evidence="3" id="KW-0804">Transcription</keyword>
<evidence type="ECO:0000256" key="3">
    <source>
        <dbReference type="ARBA" id="ARBA00023163"/>
    </source>
</evidence>
<dbReference type="GO" id="GO:0051123">
    <property type="term" value="P:RNA polymerase II preinitiation complex assembly"/>
    <property type="evidence" value="ECO:0007669"/>
    <property type="project" value="TreeGrafter"/>
</dbReference>
<dbReference type="STRING" id="215250.A0A316YFB6"/>
<reference evidence="8" key="1">
    <citation type="journal article" date="2018" name="Mol. Biol. Evol.">
        <title>Broad Genomic Sampling Reveals a Smut Pathogenic Ancestry of the Fungal Clade Ustilaginomycotina.</title>
        <authorList>
            <person name="Kijpornyongpan T."/>
            <person name="Mondo S.J."/>
            <person name="Barry K."/>
            <person name="Sandor L."/>
            <person name="Lee J."/>
            <person name="Lipzen A."/>
            <person name="Pangilinan J."/>
            <person name="LaButti K."/>
            <person name="Hainaut M."/>
            <person name="Henrissat B."/>
            <person name="Grigoriev I.V."/>
            <person name="Spatafora J.W."/>
            <person name="Aime M.C."/>
        </authorList>
    </citation>
    <scope>NUCLEOTIDE SEQUENCE [LARGE SCALE GENOMIC DNA]</scope>
    <source>
        <strain evidence="8">MCA 4198</strain>
    </source>
</reference>
<evidence type="ECO:0000256" key="1">
    <source>
        <dbReference type="ARBA" id="ARBA00004123"/>
    </source>
</evidence>
<dbReference type="GO" id="GO:0005669">
    <property type="term" value="C:transcription factor TFIID complex"/>
    <property type="evidence" value="ECO:0007669"/>
    <property type="project" value="TreeGrafter"/>
</dbReference>
<dbReference type="GO" id="GO:0046982">
    <property type="term" value="F:protein heterodimerization activity"/>
    <property type="evidence" value="ECO:0007669"/>
    <property type="project" value="InterPro"/>
</dbReference>
<organism evidence="8 9">
    <name type="scientific">Acaromyces ingoldii</name>
    <dbReference type="NCBI Taxonomy" id="215250"/>
    <lineage>
        <taxon>Eukaryota</taxon>
        <taxon>Fungi</taxon>
        <taxon>Dikarya</taxon>
        <taxon>Basidiomycota</taxon>
        <taxon>Ustilaginomycotina</taxon>
        <taxon>Exobasidiomycetes</taxon>
        <taxon>Exobasidiales</taxon>
        <taxon>Cryptobasidiaceae</taxon>
        <taxon>Acaromyces</taxon>
    </lineage>
</organism>
<dbReference type="FunCoup" id="A0A316YFB6">
    <property type="interactions" value="73"/>
</dbReference>
<sequence length="202" mass="21251">MPPTPAQREARGARGRAPYSYRGELKRDVASLMYAFGDVVEPHADSVALLEEMTVQFLVDLCHRARPSPTVLPMPTSQSTIQMLATATAPASASASASSSTPQQGSSVSASLSAAGASKSASAPKGGSNSSDLLATTAMPPRGAAHPFGARSRMTVEDIKFALRKDEKLFARVEELLYLEKVINDARKGFTIPEEEAAAANS</sequence>
<dbReference type="SUPFAM" id="SSF47113">
    <property type="entry name" value="Histone-fold"/>
    <property type="match status" value="1"/>
</dbReference>
<dbReference type="EMBL" id="KZ819640">
    <property type="protein sequence ID" value="PWN87318.1"/>
    <property type="molecule type" value="Genomic_DNA"/>
</dbReference>
<dbReference type="PANTHER" id="PTHR11380:SF5">
    <property type="entry name" value="TRANSCRIPTION INITIATION FACTOR TFIID SUBUNIT 13"/>
    <property type="match status" value="1"/>
</dbReference>
<evidence type="ECO:0000256" key="5">
    <source>
        <dbReference type="ARBA" id="ARBA00038392"/>
    </source>
</evidence>
<dbReference type="PANTHER" id="PTHR11380">
    <property type="entry name" value="TRANSCRIPTION INITIATION FACTOR TFIID/SUPT3-RELATED"/>
    <property type="match status" value="1"/>
</dbReference>
<comment type="similarity">
    <text evidence="5">Belongs to the TAF13 family.</text>
</comment>
<dbReference type="Proteomes" id="UP000245768">
    <property type="component" value="Unassembled WGS sequence"/>
</dbReference>
<protein>
    <recommendedName>
        <fullName evidence="6">Transcription initiation factor TFIID subunit 13</fullName>
    </recommendedName>
</protein>
<feature type="compositionally biased region" description="Low complexity" evidence="7">
    <location>
        <begin position="118"/>
        <end position="131"/>
    </location>
</feature>